<gene>
    <name evidence="2" type="ORF">C8A03DRAFT_38574</name>
</gene>
<feature type="domain" description="Heterokaryon incompatibility" evidence="1">
    <location>
        <begin position="18"/>
        <end position="67"/>
    </location>
</feature>
<dbReference type="PANTHER" id="PTHR10622:SF10">
    <property type="entry name" value="HET DOMAIN-CONTAINING PROTEIN"/>
    <property type="match status" value="1"/>
</dbReference>
<name>A0AAN7H740_9PEZI</name>
<evidence type="ECO:0000313" key="3">
    <source>
        <dbReference type="Proteomes" id="UP001303760"/>
    </source>
</evidence>
<dbReference type="AlphaFoldDB" id="A0AAN7H740"/>
<dbReference type="Proteomes" id="UP001303760">
    <property type="component" value="Unassembled WGS sequence"/>
</dbReference>
<dbReference type="PANTHER" id="PTHR10622">
    <property type="entry name" value="HET DOMAIN-CONTAINING PROTEIN"/>
    <property type="match status" value="1"/>
</dbReference>
<dbReference type="InterPro" id="IPR010730">
    <property type="entry name" value="HET"/>
</dbReference>
<sequence>MSPERDKKKGFAKILGCCRQAQMDSHEWVWIDTCCIGKTSSAELSEAINSMYAWYGDSEICYAYLEDVPSQPHSPYYSSPEFSSARWFTRGWCLQELIAPRTLELYAAD</sequence>
<accession>A0AAN7H740</accession>
<evidence type="ECO:0000259" key="1">
    <source>
        <dbReference type="Pfam" id="PF06985"/>
    </source>
</evidence>
<organism evidence="2 3">
    <name type="scientific">Achaetomium macrosporum</name>
    <dbReference type="NCBI Taxonomy" id="79813"/>
    <lineage>
        <taxon>Eukaryota</taxon>
        <taxon>Fungi</taxon>
        <taxon>Dikarya</taxon>
        <taxon>Ascomycota</taxon>
        <taxon>Pezizomycotina</taxon>
        <taxon>Sordariomycetes</taxon>
        <taxon>Sordariomycetidae</taxon>
        <taxon>Sordariales</taxon>
        <taxon>Chaetomiaceae</taxon>
        <taxon>Achaetomium</taxon>
    </lineage>
</organism>
<reference evidence="2" key="2">
    <citation type="submission" date="2023-05" db="EMBL/GenBank/DDBJ databases">
        <authorList>
            <consortium name="Lawrence Berkeley National Laboratory"/>
            <person name="Steindorff A."/>
            <person name="Hensen N."/>
            <person name="Bonometti L."/>
            <person name="Westerberg I."/>
            <person name="Brannstrom I.O."/>
            <person name="Guillou S."/>
            <person name="Cros-Aarteil S."/>
            <person name="Calhoun S."/>
            <person name="Haridas S."/>
            <person name="Kuo A."/>
            <person name="Mondo S."/>
            <person name="Pangilinan J."/>
            <person name="Riley R."/>
            <person name="Labutti K."/>
            <person name="Andreopoulos B."/>
            <person name="Lipzen A."/>
            <person name="Chen C."/>
            <person name="Yanf M."/>
            <person name="Daum C."/>
            <person name="Ng V."/>
            <person name="Clum A."/>
            <person name="Ohm R."/>
            <person name="Martin F."/>
            <person name="Silar P."/>
            <person name="Natvig D."/>
            <person name="Lalanne C."/>
            <person name="Gautier V."/>
            <person name="Ament-Velasquez S.L."/>
            <person name="Kruys A."/>
            <person name="Hutchinson M.I."/>
            <person name="Powell A.J."/>
            <person name="Barry K."/>
            <person name="Miller A.N."/>
            <person name="Grigoriev I.V."/>
            <person name="Debuchy R."/>
            <person name="Gladieux P."/>
            <person name="Thoren M.H."/>
            <person name="Johannesson H."/>
        </authorList>
    </citation>
    <scope>NUCLEOTIDE SEQUENCE</scope>
    <source>
        <strain evidence="2">CBS 532.94</strain>
    </source>
</reference>
<dbReference type="Pfam" id="PF06985">
    <property type="entry name" value="HET"/>
    <property type="match status" value="1"/>
</dbReference>
<protein>
    <recommendedName>
        <fullName evidence="1">Heterokaryon incompatibility domain-containing protein</fullName>
    </recommendedName>
</protein>
<comment type="caution">
    <text evidence="2">The sequence shown here is derived from an EMBL/GenBank/DDBJ whole genome shotgun (WGS) entry which is preliminary data.</text>
</comment>
<evidence type="ECO:0000313" key="2">
    <source>
        <dbReference type="EMBL" id="KAK4233702.1"/>
    </source>
</evidence>
<dbReference type="EMBL" id="MU860494">
    <property type="protein sequence ID" value="KAK4233702.1"/>
    <property type="molecule type" value="Genomic_DNA"/>
</dbReference>
<proteinExistence type="predicted"/>
<keyword evidence="3" id="KW-1185">Reference proteome</keyword>
<reference evidence="2" key="1">
    <citation type="journal article" date="2023" name="Mol. Phylogenet. Evol.">
        <title>Genome-scale phylogeny and comparative genomics of the fungal order Sordariales.</title>
        <authorList>
            <person name="Hensen N."/>
            <person name="Bonometti L."/>
            <person name="Westerberg I."/>
            <person name="Brannstrom I.O."/>
            <person name="Guillou S."/>
            <person name="Cros-Aarteil S."/>
            <person name="Calhoun S."/>
            <person name="Haridas S."/>
            <person name="Kuo A."/>
            <person name="Mondo S."/>
            <person name="Pangilinan J."/>
            <person name="Riley R."/>
            <person name="LaButti K."/>
            <person name="Andreopoulos B."/>
            <person name="Lipzen A."/>
            <person name="Chen C."/>
            <person name="Yan M."/>
            <person name="Daum C."/>
            <person name="Ng V."/>
            <person name="Clum A."/>
            <person name="Steindorff A."/>
            <person name="Ohm R.A."/>
            <person name="Martin F."/>
            <person name="Silar P."/>
            <person name="Natvig D.O."/>
            <person name="Lalanne C."/>
            <person name="Gautier V."/>
            <person name="Ament-Velasquez S.L."/>
            <person name="Kruys A."/>
            <person name="Hutchinson M.I."/>
            <person name="Powell A.J."/>
            <person name="Barry K."/>
            <person name="Miller A.N."/>
            <person name="Grigoriev I.V."/>
            <person name="Debuchy R."/>
            <person name="Gladieux P."/>
            <person name="Hiltunen Thoren M."/>
            <person name="Johannesson H."/>
        </authorList>
    </citation>
    <scope>NUCLEOTIDE SEQUENCE</scope>
    <source>
        <strain evidence="2">CBS 532.94</strain>
    </source>
</reference>